<keyword evidence="4" id="KW-1185">Reference proteome</keyword>
<keyword evidence="2" id="KW-0732">Signal</keyword>
<evidence type="ECO:0008006" key="5">
    <source>
        <dbReference type="Google" id="ProtNLM"/>
    </source>
</evidence>
<dbReference type="Proteomes" id="UP000838748">
    <property type="component" value="Unassembled WGS sequence"/>
</dbReference>
<keyword evidence="1" id="KW-0812">Transmembrane</keyword>
<feature type="signal peptide" evidence="2">
    <location>
        <begin position="1"/>
        <end position="19"/>
    </location>
</feature>
<feature type="chain" id="PRO_5046693349" description="TIGR03503 family protein" evidence="2">
    <location>
        <begin position="20"/>
        <end position="415"/>
    </location>
</feature>
<dbReference type="NCBIfam" id="NF041940">
    <property type="entry name" value="choice_anch_X"/>
    <property type="match status" value="1"/>
</dbReference>
<keyword evidence="1" id="KW-1133">Transmembrane helix</keyword>
<dbReference type="RefSeq" id="WP_237362746.1">
    <property type="nucleotide sequence ID" value="NZ_CAKLDM010000002.1"/>
</dbReference>
<comment type="caution">
    <text evidence="3">The sequence shown here is derived from an EMBL/GenBank/DDBJ whole genome shotgun (WGS) entry which is preliminary data.</text>
</comment>
<dbReference type="InterPro" id="IPR020010">
    <property type="entry name" value="CHP03503"/>
</dbReference>
<dbReference type="NCBIfam" id="TIGR03503">
    <property type="entry name" value="TIGR03503 family protein"/>
    <property type="match status" value="1"/>
</dbReference>
<reference evidence="3" key="1">
    <citation type="submission" date="2021-11" db="EMBL/GenBank/DDBJ databases">
        <authorList>
            <person name="Rodrigo-Torres L."/>
            <person name="Arahal R. D."/>
            <person name="Lucena T."/>
        </authorList>
    </citation>
    <scope>NUCLEOTIDE SEQUENCE</scope>
    <source>
        <strain evidence="3">CECT 7928</strain>
    </source>
</reference>
<organism evidence="3 4">
    <name type="scientific">Vibrio marisflavi CECT 7928</name>
    <dbReference type="NCBI Taxonomy" id="634439"/>
    <lineage>
        <taxon>Bacteria</taxon>
        <taxon>Pseudomonadati</taxon>
        <taxon>Pseudomonadota</taxon>
        <taxon>Gammaproteobacteria</taxon>
        <taxon>Vibrionales</taxon>
        <taxon>Vibrionaceae</taxon>
        <taxon>Vibrio</taxon>
    </lineage>
</organism>
<protein>
    <recommendedName>
        <fullName evidence="5">TIGR03503 family protein</fullName>
    </recommendedName>
</protein>
<sequence length="415" mass="47772">MLRTIWVLLGVLLCNSAIAATETTMSLLDNRFRIDPTVEQVTFVIYREKPSKPVVLVRPDGTKYYAWKKPKKVQWYQEPSMDIIMIDKPMPGPWQAIGKVTPKNNIKMFSHLELSTDKMPARLYHGEHIKFTAQLTSDNKPLVLRDFLDRLELKVTFTKYVSNEAELDEEARPIPEVIGEFFDDGKGLDEYPGDGVFTVTLPIKSRPGKYVVRITSGNGVFLRAQEQQVLVYPEPYHVTFIQAREEGVSHKVIISGEEGAIKPGSLAAHITRLDPEETEVKLEDYADKDSLKLEIDLPNTGQLGNFTWFGRVYATEAGTDRPLMFTLNNRTYSVLEDVDIDETRRIQQERELQQQKILEELRMLKMREEARTRSMIFIAIGNVVAIFLGFVIWFVWRKFKASRQIPEMKLDIPDE</sequence>
<feature type="transmembrane region" description="Helical" evidence="1">
    <location>
        <begin position="375"/>
        <end position="396"/>
    </location>
</feature>
<evidence type="ECO:0000256" key="1">
    <source>
        <dbReference type="SAM" id="Phobius"/>
    </source>
</evidence>
<evidence type="ECO:0000256" key="2">
    <source>
        <dbReference type="SAM" id="SignalP"/>
    </source>
</evidence>
<dbReference type="EMBL" id="CAKLDM010000002">
    <property type="protein sequence ID" value="CAH0540958.1"/>
    <property type="molecule type" value="Genomic_DNA"/>
</dbReference>
<accession>A0ABM9A6X5</accession>
<name>A0ABM9A6X5_9VIBR</name>
<evidence type="ECO:0000313" key="4">
    <source>
        <dbReference type="Proteomes" id="UP000838748"/>
    </source>
</evidence>
<evidence type="ECO:0000313" key="3">
    <source>
        <dbReference type="EMBL" id="CAH0540958.1"/>
    </source>
</evidence>
<keyword evidence="1" id="KW-0472">Membrane</keyword>
<proteinExistence type="predicted"/>
<gene>
    <name evidence="3" type="ORF">VMF7928_03261</name>
</gene>